<feature type="region of interest" description="Disordered" evidence="1">
    <location>
        <begin position="12"/>
        <end position="32"/>
    </location>
</feature>
<sequence>MNAPFLKKALGSKYDDDALETESSHESTKGGQNLIVFHTDEEGDTDFASGIDDPKMLEQINKHLQNDSGKNPLEVEGGDITRDLYRLGNESMKPVKRSRSLSSSDWERSSRRGSFASSLNVPGGFRREFIVNNNGNNFQTKNPNFLTKNFVEFLSIYGHFAGENLEDDDYIACHYKDYVTDIVDEESPLLGSNKDTKNPRGTASDAKAFFLLLKAFIGTGVLFLPKAFSNDCN</sequence>
<comment type="caution">
    <text evidence="2">The sequence shown here is derived from an EMBL/GenBank/DDBJ whole genome shotgun (WGS) entry which is preliminary data.</text>
</comment>
<dbReference type="AlphaFoldDB" id="A0AAW0FH72"/>
<reference evidence="2 3" key="1">
    <citation type="submission" date="2022-09" db="EMBL/GenBank/DDBJ databases">
        <authorList>
            <person name="Palmer J.M."/>
        </authorList>
    </citation>
    <scope>NUCLEOTIDE SEQUENCE [LARGE SCALE GENOMIC DNA]</scope>
    <source>
        <strain evidence="2 3">DSM 7382</strain>
    </source>
</reference>
<evidence type="ECO:0000256" key="1">
    <source>
        <dbReference type="SAM" id="MobiDB-lite"/>
    </source>
</evidence>
<accession>A0AAW0FH72</accession>
<name>A0AAW0FH72_9APHY</name>
<evidence type="ECO:0000313" key="3">
    <source>
        <dbReference type="Proteomes" id="UP001385951"/>
    </source>
</evidence>
<keyword evidence="3" id="KW-1185">Reference proteome</keyword>
<gene>
    <name evidence="2" type="ORF">QCA50_015905</name>
</gene>
<evidence type="ECO:0000313" key="2">
    <source>
        <dbReference type="EMBL" id="KAK7681068.1"/>
    </source>
</evidence>
<proteinExistence type="predicted"/>
<protein>
    <submittedName>
        <fullName evidence="2">Uncharacterized protein</fullName>
    </submittedName>
</protein>
<dbReference type="Proteomes" id="UP001385951">
    <property type="component" value="Unassembled WGS sequence"/>
</dbReference>
<organism evidence="2 3">
    <name type="scientific">Cerrena zonata</name>
    <dbReference type="NCBI Taxonomy" id="2478898"/>
    <lineage>
        <taxon>Eukaryota</taxon>
        <taxon>Fungi</taxon>
        <taxon>Dikarya</taxon>
        <taxon>Basidiomycota</taxon>
        <taxon>Agaricomycotina</taxon>
        <taxon>Agaricomycetes</taxon>
        <taxon>Polyporales</taxon>
        <taxon>Cerrenaceae</taxon>
        <taxon>Cerrena</taxon>
    </lineage>
</organism>
<dbReference type="EMBL" id="JASBNA010000044">
    <property type="protein sequence ID" value="KAK7681068.1"/>
    <property type="molecule type" value="Genomic_DNA"/>
</dbReference>